<feature type="signal peptide" evidence="1">
    <location>
        <begin position="1"/>
        <end position="27"/>
    </location>
</feature>
<accession>A0A2Z2P7P3</accession>
<reference evidence="2 3" key="1">
    <citation type="submission" date="2016-12" db="EMBL/GenBank/DDBJ databases">
        <authorList>
            <person name="Song W.-J."/>
            <person name="Kurnit D.M."/>
        </authorList>
    </citation>
    <scope>NUCLEOTIDE SEQUENCE [LARGE SCALE GENOMIC DNA]</scope>
    <source>
        <strain evidence="2 3">IMCC3135</strain>
    </source>
</reference>
<evidence type="ECO:0008006" key="4">
    <source>
        <dbReference type="Google" id="ProtNLM"/>
    </source>
</evidence>
<gene>
    <name evidence="2" type="ORF">IMCC3135_29015</name>
</gene>
<proteinExistence type="predicted"/>
<sequence length="525" mass="56158">MTVRSRIFNVLTLSAGISAILCGQAIASSHAEAPFIKSRPKLDGTDFYMFSSYEPGREGYVTLIANYQPLQDVYGGPNYFSMDPEAIYEIHIDNDGDAQEDITFLFDFDNGLANGDQGFELQIGENSVPVALKNIGSLGNGDNQSVLNVNETYFVGMIEGDRRSASPAWGVRPDSGLRLFSKPYDNVGSKTFPQGYDNYVRSLSNTGEVYYDVQFEQCPAGAQDARVFVGQRQESFSVALAEVFDLVNFAPLASALPDDPARNDLANKNITTLALEINADCLTGDGNGVIGGWTTASARSTQTISLDPTYRRPVDYTGEYRQLSRLSNPLVNELVIGLRDKDRFNVSEPMDDGQFATYVTSPTLPAILDILFRDAVGATSNIAPSNLPRTDLVTAFLTGFPGVNQMSTVTPSEMIRLNTGIAATPMDSQINLGVAGGDLAGFPNGRRPGDDVTDIALRVMMGALCHPIGVDLDSSGTAGDSGDNLGLCTPEDAPVGAAPFTDGAPQNAGQFDNAFPYLTTPVTGS</sequence>
<keyword evidence="1" id="KW-0732">Signal</keyword>
<organism evidence="2 3">
    <name type="scientific">Granulosicoccus antarcticus IMCC3135</name>
    <dbReference type="NCBI Taxonomy" id="1192854"/>
    <lineage>
        <taxon>Bacteria</taxon>
        <taxon>Pseudomonadati</taxon>
        <taxon>Pseudomonadota</taxon>
        <taxon>Gammaproteobacteria</taxon>
        <taxon>Chromatiales</taxon>
        <taxon>Granulosicoccaceae</taxon>
        <taxon>Granulosicoccus</taxon>
    </lineage>
</organism>
<name>A0A2Z2P7P3_9GAMM</name>
<feature type="chain" id="PRO_5016302828" description="DUF4331 domain-containing protein" evidence="1">
    <location>
        <begin position="28"/>
        <end position="525"/>
    </location>
</feature>
<dbReference type="RefSeq" id="WP_088920703.1">
    <property type="nucleotide sequence ID" value="NZ_CP018632.1"/>
</dbReference>
<dbReference type="AlphaFoldDB" id="A0A2Z2P7P3"/>
<dbReference type="KEGG" id="gai:IMCC3135_29015"/>
<dbReference type="InterPro" id="IPR025566">
    <property type="entry name" value="DUF4331"/>
</dbReference>
<evidence type="ECO:0000313" key="3">
    <source>
        <dbReference type="Proteomes" id="UP000250079"/>
    </source>
</evidence>
<dbReference type="Proteomes" id="UP000250079">
    <property type="component" value="Chromosome"/>
</dbReference>
<dbReference type="EMBL" id="CP018632">
    <property type="protein sequence ID" value="ASJ75854.1"/>
    <property type="molecule type" value="Genomic_DNA"/>
</dbReference>
<evidence type="ECO:0000256" key="1">
    <source>
        <dbReference type="SAM" id="SignalP"/>
    </source>
</evidence>
<dbReference type="Pfam" id="PF14224">
    <property type="entry name" value="DUF4331"/>
    <property type="match status" value="1"/>
</dbReference>
<protein>
    <recommendedName>
        <fullName evidence="4">DUF4331 domain-containing protein</fullName>
    </recommendedName>
</protein>
<evidence type="ECO:0000313" key="2">
    <source>
        <dbReference type="EMBL" id="ASJ75854.1"/>
    </source>
</evidence>
<dbReference type="OrthoDB" id="525451at2"/>
<keyword evidence="3" id="KW-1185">Reference proteome</keyword>